<evidence type="ECO:0000313" key="1">
    <source>
        <dbReference type="EMBL" id="XCM34773.1"/>
    </source>
</evidence>
<accession>A0AAU8J6M3</accession>
<dbReference type="RefSeq" id="WP_054466883.1">
    <property type="nucleotide sequence ID" value="NZ_CP159837.1"/>
</dbReference>
<name>A0AAU8J6M3_9CYAN</name>
<protein>
    <submittedName>
        <fullName evidence="1">Uncharacterized protein</fullName>
    </submittedName>
</protein>
<gene>
    <name evidence="1" type="ORF">ABWT76_003405</name>
</gene>
<organism evidence="1">
    <name type="scientific">Planktothricoides raciborskii GIHE-MW2</name>
    <dbReference type="NCBI Taxonomy" id="2792601"/>
    <lineage>
        <taxon>Bacteria</taxon>
        <taxon>Bacillati</taxon>
        <taxon>Cyanobacteriota</taxon>
        <taxon>Cyanophyceae</taxon>
        <taxon>Oscillatoriophycideae</taxon>
        <taxon>Oscillatoriales</taxon>
        <taxon>Oscillatoriaceae</taxon>
        <taxon>Planktothricoides</taxon>
    </lineage>
</organism>
<dbReference type="EMBL" id="CP159837">
    <property type="protein sequence ID" value="XCM34773.1"/>
    <property type="molecule type" value="Genomic_DNA"/>
</dbReference>
<sequence>MMSPKLLEIDRTIRNLSLAEQQWLLDRLTKQVQERTQSRGKFSDLEAIKQQLEDMANDPDIQREIAEINQEFAIAEMDGLENVPHSSVYLCVSVVK</sequence>
<dbReference type="AlphaFoldDB" id="A0AAU8J6M3"/>
<reference evidence="1" key="1">
    <citation type="submission" date="2024-07" db="EMBL/GenBank/DDBJ databases">
        <authorList>
            <person name="Kim Y.J."/>
            <person name="Jeong J.Y."/>
        </authorList>
    </citation>
    <scope>NUCLEOTIDE SEQUENCE</scope>
    <source>
        <strain evidence="1">GIHE-MW2</strain>
    </source>
</reference>
<proteinExistence type="predicted"/>